<dbReference type="EMBL" id="UGLC01000002">
    <property type="protein sequence ID" value="STT55676.1"/>
    <property type="molecule type" value="Genomic_DNA"/>
</dbReference>
<proteinExistence type="predicted"/>
<gene>
    <name evidence="1" type="ORF">NCTC8849_04296</name>
</gene>
<accession>A0A377WLF8</accession>
<name>A0A377WLF8_KLEPN</name>
<sequence length="38" mass="4075">MRPLSIQAGYRYLNLAGKDGNRDNTIADGPYIGASASF</sequence>
<evidence type="ECO:0000313" key="1">
    <source>
        <dbReference type="EMBL" id="STT55676.1"/>
    </source>
</evidence>
<evidence type="ECO:0000313" key="2">
    <source>
        <dbReference type="Proteomes" id="UP000254799"/>
    </source>
</evidence>
<dbReference type="InterPro" id="IPR009998">
    <property type="entry name" value="YfaZ"/>
</dbReference>
<dbReference type="AlphaFoldDB" id="A0A377WLF8"/>
<dbReference type="Proteomes" id="UP000254799">
    <property type="component" value="Unassembled WGS sequence"/>
</dbReference>
<reference evidence="1 2" key="1">
    <citation type="submission" date="2018-06" db="EMBL/GenBank/DDBJ databases">
        <authorList>
            <consortium name="Pathogen Informatics"/>
            <person name="Doyle S."/>
        </authorList>
    </citation>
    <scope>NUCLEOTIDE SEQUENCE [LARGE SCALE GENOMIC DNA]</scope>
    <source>
        <strain evidence="1 2">NCTC8849</strain>
    </source>
</reference>
<protein>
    <submittedName>
        <fullName evidence="1">Outer membrane protein, YfaZ</fullName>
    </submittedName>
</protein>
<organism evidence="1 2">
    <name type="scientific">Klebsiella pneumoniae</name>
    <dbReference type="NCBI Taxonomy" id="573"/>
    <lineage>
        <taxon>Bacteria</taxon>
        <taxon>Pseudomonadati</taxon>
        <taxon>Pseudomonadota</taxon>
        <taxon>Gammaproteobacteria</taxon>
        <taxon>Enterobacterales</taxon>
        <taxon>Enterobacteriaceae</taxon>
        <taxon>Klebsiella/Raoultella group</taxon>
        <taxon>Klebsiella</taxon>
        <taxon>Klebsiella pneumoniae complex</taxon>
    </lineage>
</organism>
<dbReference type="Pfam" id="PF07437">
    <property type="entry name" value="YfaZ"/>
    <property type="match status" value="1"/>
</dbReference>